<gene>
    <name evidence="7" type="ORF">JYU34_019909</name>
</gene>
<feature type="transmembrane region" description="Helical" evidence="5">
    <location>
        <begin position="171"/>
        <end position="193"/>
    </location>
</feature>
<name>A0ABQ7PVT1_PLUXY</name>
<reference evidence="7 8" key="1">
    <citation type="submission" date="2021-06" db="EMBL/GenBank/DDBJ databases">
        <title>A haploid diamondback moth (Plutella xylostella L.) genome assembly resolves 31 chromosomes and identifies a diamide resistance mutation.</title>
        <authorList>
            <person name="Ward C.M."/>
            <person name="Perry K.D."/>
            <person name="Baker G."/>
            <person name="Powis K."/>
            <person name="Heckel D.G."/>
            <person name="Baxter S.W."/>
        </authorList>
    </citation>
    <scope>NUCLEOTIDE SEQUENCE [LARGE SCALE GENOMIC DNA]</scope>
    <source>
        <strain evidence="7 8">LV</strain>
        <tissue evidence="7">Single pupa</tissue>
    </source>
</reference>
<sequence>MGFKDLLKCGWCKSWKKMDSDTILPFILLPVLLIISTISEIVTYVVMGAIGMGVLYVYSRPQQKNRSLFFFYWTISSCLYMYLILIFEIISVFLTLLENVVVLVLILCTLYFFVKMKKVADFELALGSSKGKEYCPMITSDSKYCHICQIEVNERFFHTIWWNCCIFRPNYVYFLAGNIFALASLMTSTLYGLSEVCGGKMILMDKIIIPVDCSSVYKNGFQSSLTYVTCVYAAGYASSIAFVLLRQLVLFVPKYTEPQWRRLKNTLDV</sequence>
<keyword evidence="2 5" id="KW-0812">Transmembrane</keyword>
<evidence type="ECO:0000259" key="6">
    <source>
        <dbReference type="Pfam" id="PF01529"/>
    </source>
</evidence>
<organism evidence="7 8">
    <name type="scientific">Plutella xylostella</name>
    <name type="common">Diamondback moth</name>
    <name type="synonym">Plutella maculipennis</name>
    <dbReference type="NCBI Taxonomy" id="51655"/>
    <lineage>
        <taxon>Eukaryota</taxon>
        <taxon>Metazoa</taxon>
        <taxon>Ecdysozoa</taxon>
        <taxon>Arthropoda</taxon>
        <taxon>Hexapoda</taxon>
        <taxon>Insecta</taxon>
        <taxon>Pterygota</taxon>
        <taxon>Neoptera</taxon>
        <taxon>Endopterygota</taxon>
        <taxon>Lepidoptera</taxon>
        <taxon>Glossata</taxon>
        <taxon>Ditrysia</taxon>
        <taxon>Yponomeutoidea</taxon>
        <taxon>Plutellidae</taxon>
        <taxon>Plutella</taxon>
    </lineage>
</organism>
<feature type="transmembrane region" description="Helical" evidence="5">
    <location>
        <begin position="225"/>
        <end position="245"/>
    </location>
</feature>
<keyword evidence="5" id="KW-0808">Transferase</keyword>
<comment type="similarity">
    <text evidence="5">Belongs to the DHHC palmitoyltransferase family.</text>
</comment>
<dbReference type="Proteomes" id="UP000823941">
    <property type="component" value="Chromosome 27"/>
</dbReference>
<protein>
    <recommendedName>
        <fullName evidence="5">Palmitoyltransferase</fullName>
        <ecNumber evidence="5">2.3.1.225</ecNumber>
    </recommendedName>
</protein>
<feature type="transmembrane region" description="Helical" evidence="5">
    <location>
        <begin position="68"/>
        <end position="87"/>
    </location>
</feature>
<feature type="transmembrane region" description="Helical" evidence="5">
    <location>
        <begin position="93"/>
        <end position="114"/>
    </location>
</feature>
<evidence type="ECO:0000256" key="4">
    <source>
        <dbReference type="ARBA" id="ARBA00023136"/>
    </source>
</evidence>
<dbReference type="InterPro" id="IPR001594">
    <property type="entry name" value="Palmitoyltrfase_DHHC"/>
</dbReference>
<dbReference type="Pfam" id="PF01529">
    <property type="entry name" value="DHHC"/>
    <property type="match status" value="1"/>
</dbReference>
<keyword evidence="4 5" id="KW-0472">Membrane</keyword>
<keyword evidence="3 5" id="KW-1133">Transmembrane helix</keyword>
<comment type="caution">
    <text evidence="7">The sequence shown here is derived from an EMBL/GenBank/DDBJ whole genome shotgun (WGS) entry which is preliminary data.</text>
</comment>
<evidence type="ECO:0000313" key="7">
    <source>
        <dbReference type="EMBL" id="KAG7296990.1"/>
    </source>
</evidence>
<evidence type="ECO:0000313" key="8">
    <source>
        <dbReference type="Proteomes" id="UP000823941"/>
    </source>
</evidence>
<evidence type="ECO:0000256" key="5">
    <source>
        <dbReference type="RuleBase" id="RU079119"/>
    </source>
</evidence>
<evidence type="ECO:0000256" key="2">
    <source>
        <dbReference type="ARBA" id="ARBA00022692"/>
    </source>
</evidence>
<evidence type="ECO:0000256" key="3">
    <source>
        <dbReference type="ARBA" id="ARBA00022989"/>
    </source>
</evidence>
<comment type="catalytic activity">
    <reaction evidence="5">
        <text>L-cysteinyl-[protein] + hexadecanoyl-CoA = S-hexadecanoyl-L-cysteinyl-[protein] + CoA</text>
        <dbReference type="Rhea" id="RHEA:36683"/>
        <dbReference type="Rhea" id="RHEA-COMP:10131"/>
        <dbReference type="Rhea" id="RHEA-COMP:11032"/>
        <dbReference type="ChEBI" id="CHEBI:29950"/>
        <dbReference type="ChEBI" id="CHEBI:57287"/>
        <dbReference type="ChEBI" id="CHEBI:57379"/>
        <dbReference type="ChEBI" id="CHEBI:74151"/>
        <dbReference type="EC" id="2.3.1.225"/>
    </reaction>
</comment>
<dbReference type="EC" id="2.3.1.225" evidence="5"/>
<dbReference type="EMBL" id="JAHIBW010000027">
    <property type="protein sequence ID" value="KAG7296990.1"/>
    <property type="molecule type" value="Genomic_DNA"/>
</dbReference>
<comment type="subcellular location">
    <subcellularLocation>
        <location evidence="1">Membrane</location>
        <topology evidence="1">Multi-pass membrane protein</topology>
    </subcellularLocation>
</comment>
<feature type="transmembrane region" description="Helical" evidence="5">
    <location>
        <begin position="23"/>
        <end position="56"/>
    </location>
</feature>
<feature type="domain" description="Palmitoyltransferase DHHC" evidence="6">
    <location>
        <begin position="139"/>
        <end position="258"/>
    </location>
</feature>
<accession>A0ABQ7PVT1</accession>
<evidence type="ECO:0000256" key="1">
    <source>
        <dbReference type="ARBA" id="ARBA00004141"/>
    </source>
</evidence>
<proteinExistence type="inferred from homology"/>
<comment type="domain">
    <text evidence="5">The DHHC domain is required for palmitoyltransferase activity.</text>
</comment>
<keyword evidence="5" id="KW-0012">Acyltransferase</keyword>
<keyword evidence="8" id="KW-1185">Reference proteome</keyword>